<evidence type="ECO:0000259" key="3">
    <source>
        <dbReference type="Pfam" id="PF05368"/>
    </source>
</evidence>
<accession>A0A8H7MDU2</accession>
<feature type="domain" description="NmrA-like" evidence="3">
    <location>
        <begin position="57"/>
        <end position="116"/>
    </location>
</feature>
<dbReference type="InterPro" id="IPR008030">
    <property type="entry name" value="NmrA-like"/>
</dbReference>
<dbReference type="Pfam" id="PF05368">
    <property type="entry name" value="NmrA"/>
    <property type="match status" value="1"/>
</dbReference>
<keyword evidence="5" id="KW-1185">Reference proteome</keyword>
<evidence type="ECO:0000256" key="1">
    <source>
        <dbReference type="ARBA" id="ARBA00022857"/>
    </source>
</evidence>
<dbReference type="PANTHER" id="PTHR47706">
    <property type="entry name" value="NMRA-LIKE FAMILY PROTEIN"/>
    <property type="match status" value="1"/>
</dbReference>
<dbReference type="Gene3D" id="3.40.50.720">
    <property type="entry name" value="NAD(P)-binding Rossmann-like Domain"/>
    <property type="match status" value="1"/>
</dbReference>
<dbReference type="EMBL" id="RZGK01000021">
    <property type="protein sequence ID" value="KAF9691193.1"/>
    <property type="molecule type" value="Genomic_DNA"/>
</dbReference>
<dbReference type="Proteomes" id="UP000651452">
    <property type="component" value="Unassembled WGS sequence"/>
</dbReference>
<gene>
    <name evidence="4" type="ORF">EKO04_010867</name>
</gene>
<dbReference type="SUPFAM" id="SSF51735">
    <property type="entry name" value="NAD(P)-binding Rossmann-fold domains"/>
    <property type="match status" value="1"/>
</dbReference>
<dbReference type="PANTHER" id="PTHR47706:SF2">
    <property type="entry name" value="ISOFLAVONE REDUCTASE FAMILY PROTEIN (AFU_ORTHOLOGUE AFUA_2G05290)"/>
    <property type="match status" value="1"/>
</dbReference>
<dbReference type="InterPro" id="IPR051609">
    <property type="entry name" value="NmrA/Isoflavone_reductase-like"/>
</dbReference>
<keyword evidence="2" id="KW-0560">Oxidoreductase</keyword>
<comment type="caution">
    <text evidence="4">The sequence shown here is derived from an EMBL/GenBank/DDBJ whole genome shotgun (WGS) entry which is preliminary data.</text>
</comment>
<evidence type="ECO:0000256" key="2">
    <source>
        <dbReference type="ARBA" id="ARBA00023002"/>
    </source>
</evidence>
<dbReference type="GO" id="GO:0016491">
    <property type="term" value="F:oxidoreductase activity"/>
    <property type="evidence" value="ECO:0007669"/>
    <property type="project" value="UniProtKB-KW"/>
</dbReference>
<evidence type="ECO:0000313" key="5">
    <source>
        <dbReference type="Proteomes" id="UP000651452"/>
    </source>
</evidence>
<protein>
    <recommendedName>
        <fullName evidence="3">NmrA-like domain-containing protein</fullName>
    </recommendedName>
</protein>
<dbReference type="InterPro" id="IPR036291">
    <property type="entry name" value="NAD(P)-bd_dom_sf"/>
</dbReference>
<reference evidence="4" key="2">
    <citation type="submission" date="2020-09" db="EMBL/GenBank/DDBJ databases">
        <title>Reference genome assembly for Australian Ascochyta lentis isolate Al4.</title>
        <authorList>
            <person name="Lee R.C."/>
            <person name="Farfan-Caceres L.M."/>
            <person name="Debler J.W."/>
            <person name="Williams A.H."/>
            <person name="Henares B.M."/>
        </authorList>
    </citation>
    <scope>NUCLEOTIDE SEQUENCE</scope>
    <source>
        <strain evidence="4">Al4</strain>
    </source>
</reference>
<dbReference type="AlphaFoldDB" id="A0A8H7MDU2"/>
<reference evidence="4" key="1">
    <citation type="submission" date="2018-12" db="EMBL/GenBank/DDBJ databases">
        <authorList>
            <person name="Syme R.A."/>
            <person name="Farfan-Caceres L."/>
            <person name="Lichtenzveig J."/>
        </authorList>
    </citation>
    <scope>NUCLEOTIDE SEQUENCE</scope>
    <source>
        <strain evidence="4">Al4</strain>
    </source>
</reference>
<dbReference type="OrthoDB" id="10000533at2759"/>
<keyword evidence="1" id="KW-0521">NADP</keyword>
<sequence>MPILAIAGGTSASLGRAITTALLSSPSTHAWRAVILSRTSNVPIWLRAVDPEGSRTQVRAVDYLSPASLNRALQGVHTIVSVTSAIDGSQAQIQINLLNAAVTAGCKRFAPSQWGFGVNGWENVASMKWTSEGVWEECVKQRSRIECARFNQGSFMNYVGLGMFPVPSTVDQDTALQRMREGGGYAVGEDGACQGLLRQGDLEDGSGAFLIGLKNGIAELPVKDDGSWPRITMTSIRDVGRFFVAALELPKWKEDMSMAGDTVTMGELLAHAEDITGKKFQVRVVNRAELEKKLEELLQEDFMGRLWTEFKLAYIRDLEDEVVLRPVINLLCPDINPMGVRQYMETYWGA</sequence>
<name>A0A8H7MDU2_9PLEO</name>
<organism evidence="4 5">
    <name type="scientific">Ascochyta lentis</name>
    <dbReference type="NCBI Taxonomy" id="205686"/>
    <lineage>
        <taxon>Eukaryota</taxon>
        <taxon>Fungi</taxon>
        <taxon>Dikarya</taxon>
        <taxon>Ascomycota</taxon>
        <taxon>Pezizomycotina</taxon>
        <taxon>Dothideomycetes</taxon>
        <taxon>Pleosporomycetidae</taxon>
        <taxon>Pleosporales</taxon>
        <taxon>Pleosporineae</taxon>
        <taxon>Didymellaceae</taxon>
        <taxon>Ascochyta</taxon>
    </lineage>
</organism>
<evidence type="ECO:0000313" key="4">
    <source>
        <dbReference type="EMBL" id="KAF9691193.1"/>
    </source>
</evidence>
<proteinExistence type="predicted"/>